<reference evidence="4 5" key="1">
    <citation type="submission" date="2018-06" db="EMBL/GenBank/DDBJ databases">
        <title>Actinomadura craniellae sp. nov. isolated from marine sponge Craniella sp.</title>
        <authorList>
            <person name="Li L."/>
            <person name="Xu Q.H."/>
            <person name="Lin H.W."/>
            <person name="Lu Y.H."/>
        </authorList>
    </citation>
    <scope>NUCLEOTIDE SEQUENCE [LARGE SCALE GENOMIC DNA]</scope>
    <source>
        <strain evidence="4 5">LHW63021</strain>
    </source>
</reference>
<evidence type="ECO:0000313" key="4">
    <source>
        <dbReference type="EMBL" id="RAY17217.1"/>
    </source>
</evidence>
<proteinExistence type="predicted"/>
<gene>
    <name evidence="4" type="ORF">DPM19_03465</name>
</gene>
<name>A0A365HDQ7_9ACTN</name>
<dbReference type="GO" id="GO:0016757">
    <property type="term" value="F:glycosyltransferase activity"/>
    <property type="evidence" value="ECO:0007669"/>
    <property type="project" value="InterPro"/>
</dbReference>
<accession>A0A365HDQ7</accession>
<feature type="region of interest" description="Disordered" evidence="1">
    <location>
        <begin position="1"/>
        <end position="41"/>
    </location>
</feature>
<evidence type="ECO:0000256" key="1">
    <source>
        <dbReference type="SAM" id="MobiDB-lite"/>
    </source>
</evidence>
<dbReference type="Pfam" id="PF12250">
    <property type="entry name" value="AftA_N"/>
    <property type="match status" value="1"/>
</dbReference>
<dbReference type="OrthoDB" id="3817499at2"/>
<feature type="transmembrane region" description="Helical" evidence="2">
    <location>
        <begin position="108"/>
        <end position="128"/>
    </location>
</feature>
<feature type="transmembrane region" description="Helical" evidence="2">
    <location>
        <begin position="448"/>
        <end position="471"/>
    </location>
</feature>
<dbReference type="EMBL" id="QLYX01000001">
    <property type="protein sequence ID" value="RAY17217.1"/>
    <property type="molecule type" value="Genomic_DNA"/>
</dbReference>
<feature type="transmembrane region" description="Helical" evidence="2">
    <location>
        <begin position="386"/>
        <end position="406"/>
    </location>
</feature>
<feature type="transmembrane region" description="Helical" evidence="2">
    <location>
        <begin position="51"/>
        <end position="72"/>
    </location>
</feature>
<evidence type="ECO:0000259" key="3">
    <source>
        <dbReference type="Pfam" id="PF12250"/>
    </source>
</evidence>
<dbReference type="RefSeq" id="WP_111863270.1">
    <property type="nucleotide sequence ID" value="NZ_QLYX01000001.1"/>
</dbReference>
<protein>
    <recommendedName>
        <fullName evidence="3">Arabinofuranosyltransferase AftA N-terminal domain-containing protein</fullName>
    </recommendedName>
</protein>
<feature type="transmembrane region" description="Helical" evidence="2">
    <location>
        <begin position="310"/>
        <end position="334"/>
    </location>
</feature>
<feature type="compositionally biased region" description="Pro residues" evidence="1">
    <location>
        <begin position="1"/>
        <end position="10"/>
    </location>
</feature>
<feature type="transmembrane region" description="Helical" evidence="2">
    <location>
        <begin position="412"/>
        <end position="436"/>
    </location>
</feature>
<feature type="transmembrane region" description="Helical" evidence="2">
    <location>
        <begin position="279"/>
        <end position="298"/>
    </location>
</feature>
<sequence length="661" mass="71234">MRSEQPPAPRAPADDLPAPEREVTAEPRPEPAPAKDGHRPALLGRGLRNPALVALLTWALLGPWAAALPRVLNIDPFTQRGATLPLALGGAAAALLACIALRRAGPTLIGICAGVFAAYLVLVLRTALVGTPFPYEGVDGDSGRVSAAVVRYSVSWATSDAIVAGVPAEYPPLFPYVVGKIAMLLDTPAWQLLAPAEIIMISGSVIAGFALWIRLTAPPAALAISALLLPAFGNPAKCYEVVALAVFVPLALLTLARPPGGRLHWLPAGLLTGVLCLTYYAYVVFAAVGLVVLGWWVWRSEPDRRAYLLHLARVTAVVAVVTAWYTIPYLIAMAQGGQQVGDMYQATEISQDPFPFLDLSPFGLVQLAGVIALLWYGRTTWWANPLLLIVAGAYAYRVIGMIRWVATAHTGLFYYTLPLISACLIAAAVLGAWEAVPALLRWARRKDVSLSAGAGVVALTVLLGYTGYSYWYVWMPANRWLATADGGAVPDWNTSNRLAAYAHVQRLPDGRRTLHAQSASKGGARSYLPVADIQGLVYQVRPGDERPRTLSYSEQIFAFLPWRGFIGVDRNASLGPARWVDRHNALLRLATVLDPDAFARASADTGFGPIDVFVLRRDGDSLTWKGLRVPQTVRFGRSQFASASFYVQDLPDGTTVAIRRP</sequence>
<keyword evidence="2" id="KW-1133">Transmembrane helix</keyword>
<dbReference type="GO" id="GO:0044038">
    <property type="term" value="P:cell wall macromolecule biosynthetic process"/>
    <property type="evidence" value="ECO:0007669"/>
    <property type="project" value="InterPro"/>
</dbReference>
<dbReference type="Proteomes" id="UP000251891">
    <property type="component" value="Unassembled WGS sequence"/>
</dbReference>
<evidence type="ECO:0000313" key="5">
    <source>
        <dbReference type="Proteomes" id="UP000251891"/>
    </source>
</evidence>
<dbReference type="GO" id="GO:0005886">
    <property type="term" value="C:plasma membrane"/>
    <property type="evidence" value="ECO:0007669"/>
    <property type="project" value="InterPro"/>
</dbReference>
<dbReference type="AlphaFoldDB" id="A0A365HDQ7"/>
<comment type="caution">
    <text evidence="4">The sequence shown here is derived from an EMBL/GenBank/DDBJ whole genome shotgun (WGS) entry which is preliminary data.</text>
</comment>
<feature type="compositionally biased region" description="Basic and acidic residues" evidence="1">
    <location>
        <begin position="18"/>
        <end position="39"/>
    </location>
</feature>
<keyword evidence="5" id="KW-1185">Reference proteome</keyword>
<evidence type="ECO:0000256" key="2">
    <source>
        <dbReference type="SAM" id="Phobius"/>
    </source>
</evidence>
<feature type="transmembrane region" description="Helical" evidence="2">
    <location>
        <begin position="354"/>
        <end position="374"/>
    </location>
</feature>
<dbReference type="InterPro" id="IPR020963">
    <property type="entry name" value="ArabinofuranosylTrfase_AftA_N"/>
</dbReference>
<organism evidence="4 5">
    <name type="scientific">Actinomadura craniellae</name>
    <dbReference type="NCBI Taxonomy" id="2231787"/>
    <lineage>
        <taxon>Bacteria</taxon>
        <taxon>Bacillati</taxon>
        <taxon>Actinomycetota</taxon>
        <taxon>Actinomycetes</taxon>
        <taxon>Streptosporangiales</taxon>
        <taxon>Thermomonosporaceae</taxon>
        <taxon>Actinomadura</taxon>
    </lineage>
</organism>
<feature type="transmembrane region" description="Helical" evidence="2">
    <location>
        <begin position="241"/>
        <end position="259"/>
    </location>
</feature>
<keyword evidence="2" id="KW-0472">Membrane</keyword>
<keyword evidence="2" id="KW-0812">Transmembrane</keyword>
<feature type="transmembrane region" description="Helical" evidence="2">
    <location>
        <begin position="84"/>
        <end position="101"/>
    </location>
</feature>
<feature type="domain" description="Arabinofuranosyltransferase AftA N-terminal" evidence="3">
    <location>
        <begin position="96"/>
        <end position="445"/>
    </location>
</feature>
<feature type="transmembrane region" description="Helical" evidence="2">
    <location>
        <begin position="198"/>
        <end position="229"/>
    </location>
</feature>